<evidence type="ECO:0000256" key="3">
    <source>
        <dbReference type="ARBA" id="ARBA00006676"/>
    </source>
</evidence>
<evidence type="ECO:0000256" key="9">
    <source>
        <dbReference type="ARBA" id="ARBA00022833"/>
    </source>
</evidence>
<comment type="catalytic activity">
    <reaction evidence="10">
        <text>adenosine + H2O + H(+) = inosine + NH4(+)</text>
        <dbReference type="Rhea" id="RHEA:24408"/>
        <dbReference type="ChEBI" id="CHEBI:15377"/>
        <dbReference type="ChEBI" id="CHEBI:15378"/>
        <dbReference type="ChEBI" id="CHEBI:16335"/>
        <dbReference type="ChEBI" id="CHEBI:17596"/>
        <dbReference type="ChEBI" id="CHEBI:28938"/>
        <dbReference type="EC" id="3.5.4.4"/>
    </reaction>
</comment>
<evidence type="ECO:0000259" key="12">
    <source>
        <dbReference type="Pfam" id="PF00962"/>
    </source>
</evidence>
<keyword evidence="9" id="KW-0862">Zinc</keyword>
<evidence type="ECO:0000256" key="5">
    <source>
        <dbReference type="ARBA" id="ARBA00018099"/>
    </source>
</evidence>
<evidence type="ECO:0000256" key="4">
    <source>
        <dbReference type="ARBA" id="ARBA00012784"/>
    </source>
</evidence>
<evidence type="ECO:0000256" key="7">
    <source>
        <dbReference type="ARBA" id="ARBA00022726"/>
    </source>
</evidence>
<evidence type="ECO:0000256" key="1">
    <source>
        <dbReference type="ARBA" id="ARBA00001947"/>
    </source>
</evidence>
<feature type="domain" description="Adenosine deaminase" evidence="12">
    <location>
        <begin position="313"/>
        <end position="678"/>
    </location>
</feature>
<sequence length="684" mass="78114">MREMRGAVGHVKRSDARVVWHRPWHVYRCDRKGPPFLHTDRRRIAAPGEGLQKQVFAELLSMELRKKELQARRKARNAAVALERLLEERFGEPDALGTSYQEAATILGDEEAWILIKSDVRREEVFQNVMERLEEKHQNARAEQRTERVVQLQRLMATDPELKRPRTRWKDACAVLARRDELQEEDPPIEALKVWSSMRELRLATVKDPDLKSKVQSQYYHDERKRRDAFVLAMKELAAAERFTVDTSWAQLEEMLQFDQRLQGMREGEGATGMELFDEFIEELKLKGPEAYAGVEPAPPPVVQAQPELKKAPKVELHVHLDGSFDSRVLFRAALQHLEELPEKVRTPWDGKLLDVRQAIQDCGEDLEKFHRLVTVGDDILGLFPILDCFYTFLPIVRGRFDVLEELSYEFCRHRKEENIIYTEVRYSPFEFLVQNELGEVADESLSEQAVEAVCKGLERGQKDFGVLVRQILCCIAAQPSWSQRTVQLAERFARRGVVGVDIASGEMHFEEESMKSFHQSAMALASTARLGVTVHAAESGPGDNVTQAMEVYGATRIGHGYRSLGTEAYEAAKTKGVHFELCPTSSVSTEAIVLEKKDSGPSWATHPIRRFVAERTSCSINSDDPAIFRCSLTDELNICVKEMGMSCEDLQWLTLEALEHAFNLEKDLKESLAAQVKDFYQNR</sequence>
<name>A0ABP0QD78_9DINO</name>
<dbReference type="InterPro" id="IPR006650">
    <property type="entry name" value="A/AMP_deam_AS"/>
</dbReference>
<evidence type="ECO:0000256" key="11">
    <source>
        <dbReference type="SAM" id="Coils"/>
    </source>
</evidence>
<comment type="cofactor">
    <cofactor evidence="1">
        <name>Zn(2+)</name>
        <dbReference type="ChEBI" id="CHEBI:29105"/>
    </cofactor>
</comment>
<dbReference type="PANTHER" id="PTHR11409:SF43">
    <property type="entry name" value="ADENOSINE DEAMINASE"/>
    <property type="match status" value="1"/>
</dbReference>
<keyword evidence="14" id="KW-1185">Reference proteome</keyword>
<dbReference type="EC" id="3.5.4.4" evidence="4"/>
<keyword evidence="7" id="KW-0660">Purine salvage</keyword>
<dbReference type="InterPro" id="IPR006330">
    <property type="entry name" value="Ado/ade_deaminase"/>
</dbReference>
<dbReference type="PROSITE" id="PS00485">
    <property type="entry name" value="A_DEAMINASE"/>
    <property type="match status" value="1"/>
</dbReference>
<evidence type="ECO:0000256" key="8">
    <source>
        <dbReference type="ARBA" id="ARBA00022801"/>
    </source>
</evidence>
<gene>
    <name evidence="13" type="ORF">SCF082_LOCUS40643</name>
</gene>
<keyword evidence="8" id="KW-0378">Hydrolase</keyword>
<comment type="similarity">
    <text evidence="3">Belongs to the metallo-dependent hydrolases superfamily. Adenosine and AMP deaminases family.</text>
</comment>
<feature type="coiled-coil region" evidence="11">
    <location>
        <begin position="123"/>
        <end position="150"/>
    </location>
</feature>
<keyword evidence="6" id="KW-0479">Metal-binding</keyword>
<proteinExistence type="inferred from homology"/>
<dbReference type="PANTHER" id="PTHR11409">
    <property type="entry name" value="ADENOSINE DEAMINASE"/>
    <property type="match status" value="1"/>
</dbReference>
<evidence type="ECO:0000256" key="2">
    <source>
        <dbReference type="ARBA" id="ARBA00005058"/>
    </source>
</evidence>
<comment type="caution">
    <text evidence="13">The sequence shown here is derived from an EMBL/GenBank/DDBJ whole genome shotgun (WGS) entry which is preliminary data.</text>
</comment>
<comment type="pathway">
    <text evidence="2">Purine metabolism; purine nucleoside salvage.</text>
</comment>
<evidence type="ECO:0000256" key="10">
    <source>
        <dbReference type="ARBA" id="ARBA00047764"/>
    </source>
</evidence>
<dbReference type="InterPro" id="IPR001365">
    <property type="entry name" value="A_deaminase_dom"/>
</dbReference>
<reference evidence="13 14" key="1">
    <citation type="submission" date="2024-02" db="EMBL/GenBank/DDBJ databases">
        <authorList>
            <person name="Chen Y."/>
            <person name="Shah S."/>
            <person name="Dougan E. K."/>
            <person name="Thang M."/>
            <person name="Chan C."/>
        </authorList>
    </citation>
    <scope>NUCLEOTIDE SEQUENCE [LARGE SCALE GENOMIC DNA]</scope>
</reference>
<accession>A0ABP0QD78</accession>
<dbReference type="SUPFAM" id="SSF51556">
    <property type="entry name" value="Metallo-dependent hydrolases"/>
    <property type="match status" value="1"/>
</dbReference>
<evidence type="ECO:0000313" key="13">
    <source>
        <dbReference type="EMBL" id="CAK9085835.1"/>
    </source>
</evidence>
<evidence type="ECO:0000256" key="6">
    <source>
        <dbReference type="ARBA" id="ARBA00022723"/>
    </source>
</evidence>
<dbReference type="EMBL" id="CAXAMM010039351">
    <property type="protein sequence ID" value="CAK9085835.1"/>
    <property type="molecule type" value="Genomic_DNA"/>
</dbReference>
<protein>
    <recommendedName>
        <fullName evidence="5">Adenosine deaminase</fullName>
        <ecNumber evidence="4">3.5.4.4</ecNumber>
    </recommendedName>
</protein>
<dbReference type="Pfam" id="PF00962">
    <property type="entry name" value="A_deaminase"/>
    <property type="match status" value="1"/>
</dbReference>
<dbReference type="Proteomes" id="UP001642464">
    <property type="component" value="Unassembled WGS sequence"/>
</dbReference>
<evidence type="ECO:0000313" key="14">
    <source>
        <dbReference type="Proteomes" id="UP001642464"/>
    </source>
</evidence>
<keyword evidence="11" id="KW-0175">Coiled coil</keyword>
<dbReference type="InterPro" id="IPR032466">
    <property type="entry name" value="Metal_Hydrolase"/>
</dbReference>
<organism evidence="13 14">
    <name type="scientific">Durusdinium trenchii</name>
    <dbReference type="NCBI Taxonomy" id="1381693"/>
    <lineage>
        <taxon>Eukaryota</taxon>
        <taxon>Sar</taxon>
        <taxon>Alveolata</taxon>
        <taxon>Dinophyceae</taxon>
        <taxon>Suessiales</taxon>
        <taxon>Symbiodiniaceae</taxon>
        <taxon>Durusdinium</taxon>
    </lineage>
</organism>
<dbReference type="Gene3D" id="3.20.20.140">
    <property type="entry name" value="Metal-dependent hydrolases"/>
    <property type="match status" value="1"/>
</dbReference>